<dbReference type="OrthoDB" id="6152807at2759"/>
<dbReference type="PANTHER" id="PTHR33395">
    <property type="entry name" value="TRANSCRIPTASE, PUTATIVE-RELATED-RELATED"/>
    <property type="match status" value="1"/>
</dbReference>
<accession>A0A2I0UD20</accession>
<dbReference type="AlphaFoldDB" id="A0A2I0UD20"/>
<protein>
    <submittedName>
        <fullName evidence="1">Dtw domain-containing protein 2</fullName>
    </submittedName>
</protein>
<dbReference type="Gene3D" id="3.60.10.10">
    <property type="entry name" value="Endonuclease/exonuclease/phosphatase"/>
    <property type="match status" value="1"/>
</dbReference>
<proteinExistence type="predicted"/>
<reference evidence="2" key="2">
    <citation type="submission" date="2017-12" db="EMBL/GenBank/DDBJ databases">
        <title>Genome sequence of the Bar-tailed Godwit (Limosa lapponica baueri).</title>
        <authorList>
            <person name="Lima N.C.B."/>
            <person name="Parody-Merino A.M."/>
            <person name="Battley P.F."/>
            <person name="Fidler A.E."/>
            <person name="Prosdocimi F."/>
        </authorList>
    </citation>
    <scope>NUCLEOTIDE SEQUENCE [LARGE SCALE GENOMIC DNA]</scope>
</reference>
<dbReference type="SUPFAM" id="SSF56219">
    <property type="entry name" value="DNase I-like"/>
    <property type="match status" value="1"/>
</dbReference>
<dbReference type="GO" id="GO:0007508">
    <property type="term" value="P:larval heart development"/>
    <property type="evidence" value="ECO:0007669"/>
    <property type="project" value="TreeGrafter"/>
</dbReference>
<reference evidence="2" key="1">
    <citation type="submission" date="2017-11" db="EMBL/GenBank/DDBJ databases">
        <authorList>
            <person name="Lima N.C."/>
            <person name="Parody-Merino A.M."/>
            <person name="Battley P.F."/>
            <person name="Fidler A.E."/>
            <person name="Prosdocimi F."/>
        </authorList>
    </citation>
    <scope>NUCLEOTIDE SEQUENCE [LARGE SCALE GENOMIC DNA]</scope>
</reference>
<gene>
    <name evidence="1" type="ORF">llap_5824</name>
</gene>
<dbReference type="GO" id="GO:0061343">
    <property type="term" value="P:cell adhesion involved in heart morphogenesis"/>
    <property type="evidence" value="ECO:0007669"/>
    <property type="project" value="TreeGrafter"/>
</dbReference>
<dbReference type="InterPro" id="IPR036691">
    <property type="entry name" value="Endo/exonu/phosph_ase_sf"/>
</dbReference>
<name>A0A2I0UD20_LIMLA</name>
<evidence type="ECO:0000313" key="1">
    <source>
        <dbReference type="EMBL" id="PKU43893.1"/>
    </source>
</evidence>
<dbReference type="PANTHER" id="PTHR33395:SF22">
    <property type="entry name" value="REVERSE TRANSCRIPTASE DOMAIN-CONTAINING PROTEIN"/>
    <property type="match status" value="1"/>
</dbReference>
<dbReference type="Proteomes" id="UP000233556">
    <property type="component" value="Unassembled WGS sequence"/>
</dbReference>
<dbReference type="GO" id="GO:0031012">
    <property type="term" value="C:extracellular matrix"/>
    <property type="evidence" value="ECO:0007669"/>
    <property type="project" value="TreeGrafter"/>
</dbReference>
<sequence>MMPAPAKDARRLGEDHRSAGEHLECRTKEFQPLQPGSHLAGTTETWWDGSYDWSVGKKGYRLFRKNRQVRWGGGVALYVNDQLECMDEEPTESLWVRIKRRAGTGDVTLGISYRPHDKEDSADEALYRQTGAAHVHKSWSSLGDFNHPNIWWRDNAAGHKQSRRFLECTDNNFLLQVMEQPTRRGAMLDLVLTNREGLVGNAKLQGSLGCSDREMMEFKILRAVRRAHSKPTALDFRRADFGLSQGSPWQTTMR</sequence>
<organism evidence="1 2">
    <name type="scientific">Limosa lapponica baueri</name>
    <dbReference type="NCBI Taxonomy" id="1758121"/>
    <lineage>
        <taxon>Eukaryota</taxon>
        <taxon>Metazoa</taxon>
        <taxon>Chordata</taxon>
        <taxon>Craniata</taxon>
        <taxon>Vertebrata</taxon>
        <taxon>Euteleostomi</taxon>
        <taxon>Archelosauria</taxon>
        <taxon>Archosauria</taxon>
        <taxon>Dinosauria</taxon>
        <taxon>Saurischia</taxon>
        <taxon>Theropoda</taxon>
        <taxon>Coelurosauria</taxon>
        <taxon>Aves</taxon>
        <taxon>Neognathae</taxon>
        <taxon>Neoaves</taxon>
        <taxon>Charadriiformes</taxon>
        <taxon>Scolopacidae</taxon>
        <taxon>Limosa</taxon>
    </lineage>
</organism>
<evidence type="ECO:0000313" key="2">
    <source>
        <dbReference type="Proteomes" id="UP000233556"/>
    </source>
</evidence>
<keyword evidence="2" id="KW-1185">Reference proteome</keyword>
<dbReference type="EMBL" id="KZ505865">
    <property type="protein sequence ID" value="PKU43893.1"/>
    <property type="molecule type" value="Genomic_DNA"/>
</dbReference>